<dbReference type="CDD" id="cd17960">
    <property type="entry name" value="DEADc_DDX55"/>
    <property type="match status" value="1"/>
</dbReference>
<dbReference type="GO" id="GO:0016787">
    <property type="term" value="F:hydrolase activity"/>
    <property type="evidence" value="ECO:0007669"/>
    <property type="project" value="UniProtKB-KW"/>
</dbReference>
<dbReference type="Proteomes" id="UP000444721">
    <property type="component" value="Unassembled WGS sequence"/>
</dbReference>
<evidence type="ECO:0000259" key="10">
    <source>
        <dbReference type="PROSITE" id="PS51194"/>
    </source>
</evidence>
<evidence type="ECO:0000256" key="6">
    <source>
        <dbReference type="RuleBase" id="RU365068"/>
    </source>
</evidence>
<dbReference type="Pfam" id="PF13959">
    <property type="entry name" value="CTE_SPB4"/>
    <property type="match status" value="1"/>
</dbReference>
<proteinExistence type="inferred from homology"/>
<dbReference type="EMBL" id="VFQX01000043">
    <property type="protein sequence ID" value="KAF0975726.1"/>
    <property type="molecule type" value="Genomic_DNA"/>
</dbReference>
<dbReference type="Pfam" id="PF00271">
    <property type="entry name" value="Helicase_C"/>
    <property type="match status" value="1"/>
</dbReference>
<dbReference type="SMART" id="SM00490">
    <property type="entry name" value="HELICc"/>
    <property type="match status" value="1"/>
</dbReference>
<dbReference type="Pfam" id="PF00270">
    <property type="entry name" value="DEAD"/>
    <property type="match status" value="1"/>
</dbReference>
<dbReference type="GeneID" id="68112271"/>
<evidence type="ECO:0000256" key="3">
    <source>
        <dbReference type="ARBA" id="ARBA00022806"/>
    </source>
</evidence>
<feature type="compositionally biased region" description="Acidic residues" evidence="8">
    <location>
        <begin position="82"/>
        <end position="108"/>
    </location>
</feature>
<organism evidence="11 12">
    <name type="scientific">Naegleria fowleri</name>
    <name type="common">Brain eating amoeba</name>
    <dbReference type="NCBI Taxonomy" id="5763"/>
    <lineage>
        <taxon>Eukaryota</taxon>
        <taxon>Discoba</taxon>
        <taxon>Heterolobosea</taxon>
        <taxon>Tetramitia</taxon>
        <taxon>Eutetramitia</taxon>
        <taxon>Vahlkampfiidae</taxon>
        <taxon>Naegleria</taxon>
    </lineage>
</organism>
<dbReference type="InterPro" id="IPR025313">
    <property type="entry name" value="SPB4-like_CTE"/>
</dbReference>
<feature type="region of interest" description="Disordered" evidence="8">
    <location>
        <begin position="1"/>
        <end position="161"/>
    </location>
</feature>
<dbReference type="InterPro" id="IPR027417">
    <property type="entry name" value="P-loop_NTPase"/>
</dbReference>
<sequence length="855" mass="99345">MPKKESILKRHFKQMLKSSNNNNTDSVSSQKKKKRKHDITTNGSSNESGSGDTRSKITSEATRRNETQFDDEENNAAKYSHEDEDDDEVDEYKEYENYEDDGDDDEMNDVDKSNNNNNENMNEAHHRNTSSSKDQENQENSSNHSTKNIQHSTTSTVEAPSIEQTQLNYQAKLALLSKSKPLHRIDLGKKWTALNNPPIQSELLSVIHDDFKFTHMSPVQENTIPLLLNNKDVVVQALTGSGKTLAFMIPIFQYILTRQFEGRTPSEEEMASRRKNVYSIVLLPTRELARQVYDVANKFSSKTNLIVKLFIGGEERETLQPASEFSQTSKDKLSKLESSFLDCNIAIGTPGRMLDYLKSKLLKVKHLEILIIDEADIILNMGFRQQVDEILSHLPKQRRTGLFSATQTSELDDLVRSGLRNPMKVTAVESHDSGNDKKKVTVPSQLTNFFLYCDYRQKLNYLIHLLKNDDPIPSGNSVIVYFLTCACVDFYSKLFREILGKKDLQSIQLFSLHGQMVQKRRNAEHQSFKTACEEISKQQEASSETSNETLPTPTHNKKAVLFCTDVAARGLDFPSISTIIQFDAPTNPDQFVHRVGRTARMGKEGQSMLFLARSENDYIDYLEFKKIQMHELRPSQNMISQNYVNKETLKKVIQSDRDIFEKGEEALKSFVRSYKEHQLSYIFKFDKLRFDQLLEAYCVLKRPTIREIKQQMEKIVLPFAKDIIDPDAIPYKDVRREKSRLERMKKQEENKQLLEERKKEHIKEQKEQKKNSVNYLKDKVRNRSDLSSREKKQIYNRIENHEFNEEAMLLKRLKRKEITEEEYEELTGESKMEEEILKKLSERKRKQLQSQFKKK</sequence>
<feature type="compositionally biased region" description="Low complexity" evidence="8">
    <location>
        <begin position="18"/>
        <end position="29"/>
    </location>
</feature>
<dbReference type="SUPFAM" id="SSF52540">
    <property type="entry name" value="P-loop containing nucleoside triphosphate hydrolases"/>
    <property type="match status" value="2"/>
</dbReference>
<comment type="caution">
    <text evidence="11">The sequence shown here is derived from an EMBL/GenBank/DDBJ whole genome shotgun (WGS) entry which is preliminary data.</text>
</comment>
<evidence type="ECO:0000313" key="11">
    <source>
        <dbReference type="EMBL" id="KAF0975726.1"/>
    </source>
</evidence>
<dbReference type="InterPro" id="IPR014001">
    <property type="entry name" value="Helicase_ATP-bd"/>
</dbReference>
<dbReference type="PROSITE" id="PS51192">
    <property type="entry name" value="HELICASE_ATP_BIND_1"/>
    <property type="match status" value="1"/>
</dbReference>
<dbReference type="PROSITE" id="PS51194">
    <property type="entry name" value="HELICASE_CTER"/>
    <property type="match status" value="1"/>
</dbReference>
<dbReference type="EC" id="3.6.4.13" evidence="6"/>
<dbReference type="SMART" id="SM00487">
    <property type="entry name" value="DEXDc"/>
    <property type="match status" value="1"/>
</dbReference>
<reference evidence="11 12" key="1">
    <citation type="journal article" date="2019" name="Sci. Rep.">
        <title>Nanopore sequencing improves the draft genome of the human pathogenic amoeba Naegleria fowleri.</title>
        <authorList>
            <person name="Liechti N."/>
            <person name="Schurch N."/>
            <person name="Bruggmann R."/>
            <person name="Wittwer M."/>
        </authorList>
    </citation>
    <scope>NUCLEOTIDE SEQUENCE [LARGE SCALE GENOMIC DNA]</scope>
    <source>
        <strain evidence="11 12">ATCC 30894</strain>
    </source>
</reference>
<keyword evidence="3 6" id="KW-0347">Helicase</keyword>
<evidence type="ECO:0000256" key="5">
    <source>
        <dbReference type="ARBA" id="ARBA00022884"/>
    </source>
</evidence>
<keyword evidence="7" id="KW-0175">Coiled coil</keyword>
<protein>
    <recommendedName>
        <fullName evidence="6">ATP-dependent RNA helicase</fullName>
        <ecNumber evidence="6">3.6.4.13</ecNumber>
    </recommendedName>
</protein>
<evidence type="ECO:0000313" key="12">
    <source>
        <dbReference type="Proteomes" id="UP000444721"/>
    </source>
</evidence>
<dbReference type="InterPro" id="IPR011545">
    <property type="entry name" value="DEAD/DEAH_box_helicase_dom"/>
</dbReference>
<evidence type="ECO:0000259" key="9">
    <source>
        <dbReference type="PROSITE" id="PS51192"/>
    </source>
</evidence>
<evidence type="ECO:0000256" key="8">
    <source>
        <dbReference type="SAM" id="MobiDB-lite"/>
    </source>
</evidence>
<keyword evidence="1 6" id="KW-0547">Nucleotide-binding</keyword>
<evidence type="ECO:0000256" key="2">
    <source>
        <dbReference type="ARBA" id="ARBA00022801"/>
    </source>
</evidence>
<keyword evidence="4 6" id="KW-0067">ATP-binding</keyword>
<feature type="coiled-coil region" evidence="7">
    <location>
        <begin position="816"/>
        <end position="843"/>
    </location>
</feature>
<dbReference type="OMA" id="NENMNEA"/>
<comment type="domain">
    <text evidence="6">The Q motif is unique to and characteristic of the DEAD box family of RNA helicases and controls ATP binding and hydrolysis.</text>
</comment>
<feature type="domain" description="Helicase ATP-binding" evidence="9">
    <location>
        <begin position="224"/>
        <end position="425"/>
    </location>
</feature>
<feature type="domain" description="Helicase C-terminal" evidence="10">
    <location>
        <begin position="458"/>
        <end position="640"/>
    </location>
</feature>
<evidence type="ECO:0000256" key="4">
    <source>
        <dbReference type="ARBA" id="ARBA00022840"/>
    </source>
</evidence>
<gene>
    <name evidence="11" type="ORF">FDP41_005053</name>
</gene>
<comment type="function">
    <text evidence="6">RNA helicase.</text>
</comment>
<accession>A0A6A5BLE2</accession>
<keyword evidence="2 6" id="KW-0378">Hydrolase</keyword>
<keyword evidence="12" id="KW-1185">Reference proteome</keyword>
<name>A0A6A5BLE2_NAEFO</name>
<dbReference type="PANTHER" id="PTHR24031">
    <property type="entry name" value="RNA HELICASE"/>
    <property type="match status" value="1"/>
</dbReference>
<keyword evidence="5 6" id="KW-0694">RNA-binding</keyword>
<feature type="compositionally biased region" description="Low complexity" evidence="8">
    <location>
        <begin position="42"/>
        <end position="51"/>
    </location>
</feature>
<feature type="compositionally biased region" description="Basic and acidic residues" evidence="8">
    <location>
        <begin position="53"/>
        <end position="67"/>
    </location>
</feature>
<dbReference type="SMART" id="SM01178">
    <property type="entry name" value="DUF4217"/>
    <property type="match status" value="1"/>
</dbReference>
<dbReference type="InterPro" id="IPR001650">
    <property type="entry name" value="Helicase_C-like"/>
</dbReference>
<dbReference type="GO" id="GO:0003723">
    <property type="term" value="F:RNA binding"/>
    <property type="evidence" value="ECO:0007669"/>
    <property type="project" value="UniProtKB-UniRule"/>
</dbReference>
<dbReference type="AlphaFoldDB" id="A0A6A5BLE2"/>
<dbReference type="Gene3D" id="3.40.50.300">
    <property type="entry name" value="P-loop containing nucleotide triphosphate hydrolases"/>
    <property type="match status" value="2"/>
</dbReference>
<evidence type="ECO:0000256" key="1">
    <source>
        <dbReference type="ARBA" id="ARBA00022741"/>
    </source>
</evidence>
<dbReference type="GO" id="GO:0005524">
    <property type="term" value="F:ATP binding"/>
    <property type="evidence" value="ECO:0007669"/>
    <property type="project" value="UniProtKB-UniRule"/>
</dbReference>
<evidence type="ECO:0000256" key="7">
    <source>
        <dbReference type="SAM" id="Coils"/>
    </source>
</evidence>
<dbReference type="OrthoDB" id="7396459at2759"/>
<feature type="coiled-coil region" evidence="7">
    <location>
        <begin position="731"/>
        <end position="779"/>
    </location>
</feature>
<dbReference type="RefSeq" id="XP_044560439.1">
    <property type="nucleotide sequence ID" value="XM_044708536.1"/>
</dbReference>
<dbReference type="VEuPathDB" id="AmoebaDB:NF0055970"/>
<dbReference type="GO" id="GO:0003724">
    <property type="term" value="F:RNA helicase activity"/>
    <property type="evidence" value="ECO:0007669"/>
    <property type="project" value="UniProtKB-EC"/>
</dbReference>
<comment type="similarity">
    <text evidence="6">Belongs to the DEAD box helicase family.</text>
</comment>
<dbReference type="VEuPathDB" id="AmoebaDB:FDP41_005053"/>
<comment type="catalytic activity">
    <reaction evidence="6">
        <text>ATP + H2O = ADP + phosphate + H(+)</text>
        <dbReference type="Rhea" id="RHEA:13065"/>
        <dbReference type="ChEBI" id="CHEBI:15377"/>
        <dbReference type="ChEBI" id="CHEBI:15378"/>
        <dbReference type="ChEBI" id="CHEBI:30616"/>
        <dbReference type="ChEBI" id="CHEBI:43474"/>
        <dbReference type="ChEBI" id="CHEBI:456216"/>
        <dbReference type="EC" id="3.6.4.13"/>
    </reaction>
</comment>
<dbReference type="VEuPathDB" id="AmoebaDB:NfTy_051280"/>
<feature type="compositionally biased region" description="Polar residues" evidence="8">
    <location>
        <begin position="138"/>
        <end position="161"/>
    </location>
</feature>
<dbReference type="CDD" id="cd18787">
    <property type="entry name" value="SF2_C_DEAD"/>
    <property type="match status" value="1"/>
</dbReference>